<dbReference type="GO" id="GO:0006508">
    <property type="term" value="P:proteolysis"/>
    <property type="evidence" value="ECO:0007669"/>
    <property type="project" value="UniProtKB-KW"/>
</dbReference>
<dbReference type="Gene3D" id="3.30.830.10">
    <property type="entry name" value="Metalloenzyme, LuxS/M16 peptidase-like"/>
    <property type="match status" value="2"/>
</dbReference>
<comment type="caution">
    <text evidence="3">The sequence shown here is derived from an EMBL/GenBank/DDBJ whole genome shotgun (WGS) entry which is preliminary data.</text>
</comment>
<dbReference type="Proteomes" id="UP000054709">
    <property type="component" value="Unassembled WGS sequence"/>
</dbReference>
<dbReference type="Pfam" id="PF00675">
    <property type="entry name" value="Peptidase_M16"/>
    <property type="match status" value="1"/>
</dbReference>
<dbReference type="GO" id="GO:0046872">
    <property type="term" value="F:metal ion binding"/>
    <property type="evidence" value="ECO:0007669"/>
    <property type="project" value="InterPro"/>
</dbReference>
<organism evidence="3 4">
    <name type="scientific">Paenibacillus etheri</name>
    <dbReference type="NCBI Taxonomy" id="1306852"/>
    <lineage>
        <taxon>Bacteria</taxon>
        <taxon>Bacillati</taxon>
        <taxon>Bacillota</taxon>
        <taxon>Bacilli</taxon>
        <taxon>Bacillales</taxon>
        <taxon>Paenibacillaceae</taxon>
        <taxon>Paenibacillus</taxon>
    </lineage>
</organism>
<gene>
    <name evidence="3" type="ORF">UQ64_12475</name>
</gene>
<keyword evidence="3" id="KW-0645">Protease</keyword>
<reference evidence="3 4" key="1">
    <citation type="journal article" date="2015" name="Int. Biodeterior. Biodegradation">
        <title>Physiological and genetic screening methods for the isolation of methyl tert-butyl ether-degrading bacteria for bioremediation purposes.</title>
        <authorList>
            <person name="Guisado I.M."/>
            <person name="Purswani J."/>
            <person name="Gonzalez Lopez J."/>
            <person name="Pozo C."/>
        </authorList>
    </citation>
    <scope>NUCLEOTIDE SEQUENCE [LARGE SCALE GENOMIC DNA]</scope>
    <source>
        <strain evidence="3 4">SH7</strain>
    </source>
</reference>
<evidence type="ECO:0000313" key="4">
    <source>
        <dbReference type="Proteomes" id="UP000054709"/>
    </source>
</evidence>
<evidence type="ECO:0000259" key="2">
    <source>
        <dbReference type="Pfam" id="PF05193"/>
    </source>
</evidence>
<dbReference type="Pfam" id="PF05193">
    <property type="entry name" value="Peptidase_M16_C"/>
    <property type="match status" value="1"/>
</dbReference>
<dbReference type="InterPro" id="IPR011249">
    <property type="entry name" value="Metalloenz_LuxS/M16"/>
</dbReference>
<keyword evidence="3" id="KW-0378">Hydrolase</keyword>
<dbReference type="InterPro" id="IPR007863">
    <property type="entry name" value="Peptidase_M16_C"/>
</dbReference>
<name>A0A0W1B214_9BACL</name>
<evidence type="ECO:0000259" key="1">
    <source>
        <dbReference type="Pfam" id="PF00675"/>
    </source>
</evidence>
<dbReference type="GO" id="GO:0008233">
    <property type="term" value="F:peptidase activity"/>
    <property type="evidence" value="ECO:0007669"/>
    <property type="project" value="UniProtKB-KW"/>
</dbReference>
<evidence type="ECO:0000313" key="3">
    <source>
        <dbReference type="EMBL" id="KTD87612.1"/>
    </source>
</evidence>
<proteinExistence type="predicted"/>
<dbReference type="AlphaFoldDB" id="A0A0W1B214"/>
<keyword evidence="4" id="KW-1185">Reference proteome</keyword>
<dbReference type="PANTHER" id="PTHR11851:SF134">
    <property type="entry name" value="ZINC-DEPENDENT PROTEASE"/>
    <property type="match status" value="1"/>
</dbReference>
<dbReference type="PANTHER" id="PTHR11851">
    <property type="entry name" value="METALLOPROTEASE"/>
    <property type="match status" value="1"/>
</dbReference>
<dbReference type="InterPro" id="IPR050361">
    <property type="entry name" value="MPP/UQCRC_Complex"/>
</dbReference>
<dbReference type="OrthoDB" id="9811314at2"/>
<dbReference type="SUPFAM" id="SSF63411">
    <property type="entry name" value="LuxS/MPP-like metallohydrolase"/>
    <property type="match status" value="2"/>
</dbReference>
<dbReference type="NCBIfam" id="NF047421">
    <property type="entry name" value="YfmH_fam"/>
    <property type="match status" value="1"/>
</dbReference>
<protein>
    <submittedName>
        <fullName evidence="3">Zinc protease</fullName>
    </submittedName>
</protein>
<dbReference type="EMBL" id="LCZJ02000018">
    <property type="protein sequence ID" value="KTD87612.1"/>
    <property type="molecule type" value="Genomic_DNA"/>
</dbReference>
<dbReference type="InterPro" id="IPR011765">
    <property type="entry name" value="Pept_M16_N"/>
</dbReference>
<sequence length="426" mass="48420">MEQIHYDRLQETIYHEVMDNGLQVYVLPKPTFKKTYATFATKYGSVDNHFHVAGGEETTAPDGIAHFLEHKMFEEPEGDIFATFASNGASANAFTSFDQTVYLFSATENIETNLSTLVDFVQRPYFTDENVEKEKGIIGQEINMYADNPDWRVYFGLIEAMYSKHPVRIDIAGTVESISTITKETLYTCYNAFYHPSNMLLFVVGGVDPEKVFSLIRSNQKGKTYGKQGEIKRIFEDEPEQVATKRLESKLAVSMPKIMFGFKEKVEDLTGEASLKRDLITKLMLDLLVGSSTALYQKLYDEELISDSFGHEFNSSPQYAFSAMGGDTKDPDLLLKRIKEEVDLILKSGFAEKDFERARKKKIGGYLRMLNSPESIAHEFTRYQFRGGDLFEVLPIYESITLAEVNERLQAHVNWEQLAVSLVVSP</sequence>
<accession>A0A0W1B214</accession>
<feature type="domain" description="Peptidase M16 C-terminal" evidence="2">
    <location>
        <begin position="180"/>
        <end position="361"/>
    </location>
</feature>
<feature type="domain" description="Peptidase M16 N-terminal" evidence="1">
    <location>
        <begin position="56"/>
        <end position="174"/>
    </location>
</feature>
<dbReference type="RefSeq" id="WP_060623109.1">
    <property type="nucleotide sequence ID" value="NZ_LCZJ02000018.1"/>
</dbReference>